<comment type="caution">
    <text evidence="1">The sequence shown here is derived from an EMBL/GenBank/DDBJ whole genome shotgun (WGS) entry which is preliminary data.</text>
</comment>
<protein>
    <submittedName>
        <fullName evidence="1">Uncharacterized protein</fullName>
    </submittedName>
</protein>
<dbReference type="Proteomes" id="UP000076858">
    <property type="component" value="Unassembled WGS sequence"/>
</dbReference>
<gene>
    <name evidence="1" type="ORF">APZ42_032083</name>
</gene>
<keyword evidence="2" id="KW-1185">Reference proteome</keyword>
<dbReference type="EMBL" id="LRGB01003032">
    <property type="protein sequence ID" value="KZS04881.1"/>
    <property type="molecule type" value="Genomic_DNA"/>
</dbReference>
<dbReference type="AlphaFoldDB" id="A0A164MAZ9"/>
<sequence>MVNQEYVGHSSRGSSKPYGQWCDKMVINLPAFRQNQKMSGHLRINHSHVCTLRFKDELSFAPFMATDEGKLPTIIYYCWRELM</sequence>
<reference evidence="1 2" key="1">
    <citation type="submission" date="2016-03" db="EMBL/GenBank/DDBJ databases">
        <title>EvidentialGene: Evidence-directed Construction of Genes on Genomes.</title>
        <authorList>
            <person name="Gilbert D.G."/>
            <person name="Choi J.-H."/>
            <person name="Mockaitis K."/>
            <person name="Colbourne J."/>
            <person name="Pfrender M."/>
        </authorList>
    </citation>
    <scope>NUCLEOTIDE SEQUENCE [LARGE SCALE GENOMIC DNA]</scope>
    <source>
        <strain evidence="1 2">Xinb3</strain>
        <tissue evidence="1">Complete organism</tissue>
    </source>
</reference>
<name>A0A164MAZ9_9CRUS</name>
<organism evidence="1 2">
    <name type="scientific">Daphnia magna</name>
    <dbReference type="NCBI Taxonomy" id="35525"/>
    <lineage>
        <taxon>Eukaryota</taxon>
        <taxon>Metazoa</taxon>
        <taxon>Ecdysozoa</taxon>
        <taxon>Arthropoda</taxon>
        <taxon>Crustacea</taxon>
        <taxon>Branchiopoda</taxon>
        <taxon>Diplostraca</taxon>
        <taxon>Cladocera</taxon>
        <taxon>Anomopoda</taxon>
        <taxon>Daphniidae</taxon>
        <taxon>Daphnia</taxon>
    </lineage>
</organism>
<proteinExistence type="predicted"/>
<accession>A0A164MAZ9</accession>
<evidence type="ECO:0000313" key="1">
    <source>
        <dbReference type="EMBL" id="KZS04881.1"/>
    </source>
</evidence>
<evidence type="ECO:0000313" key="2">
    <source>
        <dbReference type="Proteomes" id="UP000076858"/>
    </source>
</evidence>